<evidence type="ECO:0000313" key="1">
    <source>
        <dbReference type="EMBL" id="QVL36717.1"/>
    </source>
</evidence>
<proteinExistence type="predicted"/>
<protein>
    <submittedName>
        <fullName evidence="1">GerMN domain-containing protein</fullName>
    </submittedName>
</protein>
<organism evidence="1 2">
    <name type="scientific">Aminirod propionatiphilus</name>
    <dbReference type="NCBI Taxonomy" id="3415223"/>
    <lineage>
        <taxon>Bacteria</taxon>
        <taxon>Thermotogati</taxon>
        <taxon>Synergistota</taxon>
        <taxon>Synergistia</taxon>
        <taxon>Synergistales</taxon>
        <taxon>Aminiphilaceae</taxon>
        <taxon>Aminirod</taxon>
    </lineage>
</organism>
<gene>
    <name evidence="1" type="ORF">KIH16_02635</name>
</gene>
<dbReference type="Proteomes" id="UP000682204">
    <property type="component" value="Chromosome"/>
</dbReference>
<accession>A0ACD1DX10</accession>
<sequence length="221" mass="23991">MKESINQQENDAVLPRRSREEPTKAKLPYRIIAWVSVIALCFAVGYGTTSLVLRYLDKRGVTTEKDVVASGSDAARLLAESGAGSGGSVQRVAIRLFVPEGEAFKVQALEVVPGVFEDDAKRALGELFARLKSQSALKEDVQVLHLFRSGETAFLDVNDSFVASLEAVGPEKALLLVTGIVRTLTENFSPLTRVRFLVNGREAMETTPLDLTVAWALGTNP</sequence>
<keyword evidence="2" id="KW-1185">Reference proteome</keyword>
<reference evidence="1" key="1">
    <citation type="submission" date="2021-05" db="EMBL/GenBank/DDBJ databases">
        <title>An isolated secondary fermenter in methanogenic hydrocarbon-degrading communities.</title>
        <authorList>
            <person name="Liu Y.-F."/>
            <person name="Liu Z.-l."/>
        </authorList>
    </citation>
    <scope>NUCLEOTIDE SEQUENCE</scope>
    <source>
        <strain evidence="1">L-13</strain>
    </source>
</reference>
<evidence type="ECO:0000313" key="2">
    <source>
        <dbReference type="Proteomes" id="UP000682204"/>
    </source>
</evidence>
<dbReference type="EMBL" id="CP074691">
    <property type="protein sequence ID" value="QVL36717.1"/>
    <property type="molecule type" value="Genomic_DNA"/>
</dbReference>
<name>A0ACD1DX10_9BACT</name>